<evidence type="ECO:0000313" key="4">
    <source>
        <dbReference type="Proteomes" id="UP000632063"/>
    </source>
</evidence>
<sequence length="319" mass="35171">MQPLPGEELPDLFPGFETRYLVCEGTEIYLRLGGNGPPLLLLHGYPQTGAMWHKVAPELARHFTLIIPDLPGYGQSAVPPLSSDHTAYSKREIARTMVALMEQLGYSRFSLAGHDRGARVSYRLALDHPDTLERLAVLDILPTHTYWARMDRAFALKVYHWAFLAQPAPFPEKMIAASAESFLNHTLASWTAAKSLDCFSEGALAHYHAFFAQADRIAATCEDYRAGASCDFEHDAVDAAAEKKIKCPTLALWGQTGIAQASETPLDVWARWAEVVSGRSIAGGHFIAEENPGGLLTEMLPFFKKSGSTLWPSLSEITR</sequence>
<evidence type="ECO:0000313" key="3">
    <source>
        <dbReference type="EMBL" id="MBD8892979.1"/>
    </source>
</evidence>
<dbReference type="PRINTS" id="PR00412">
    <property type="entry name" value="EPOXHYDRLASE"/>
</dbReference>
<evidence type="ECO:0000256" key="1">
    <source>
        <dbReference type="ARBA" id="ARBA00022801"/>
    </source>
</evidence>
<dbReference type="EMBL" id="JACYXI010000010">
    <property type="protein sequence ID" value="MBD8892979.1"/>
    <property type="molecule type" value="Genomic_DNA"/>
</dbReference>
<keyword evidence="1 3" id="KW-0378">Hydrolase</keyword>
<dbReference type="InterPro" id="IPR000639">
    <property type="entry name" value="Epox_hydrolase-like"/>
</dbReference>
<comment type="caution">
    <text evidence="3">The sequence shown here is derived from an EMBL/GenBank/DDBJ whole genome shotgun (WGS) entry which is preliminary data.</text>
</comment>
<organism evidence="3 4">
    <name type="scientific">Roseibium litorale</name>
    <dbReference type="NCBI Taxonomy" id="2803841"/>
    <lineage>
        <taxon>Bacteria</taxon>
        <taxon>Pseudomonadati</taxon>
        <taxon>Pseudomonadota</taxon>
        <taxon>Alphaproteobacteria</taxon>
        <taxon>Hyphomicrobiales</taxon>
        <taxon>Stappiaceae</taxon>
        <taxon>Roseibium</taxon>
    </lineage>
</organism>
<accession>A0ABR9CQP1</accession>
<feature type="domain" description="AB hydrolase-1" evidence="2">
    <location>
        <begin position="37"/>
        <end position="292"/>
    </location>
</feature>
<dbReference type="Gene3D" id="3.40.50.1820">
    <property type="entry name" value="alpha/beta hydrolase"/>
    <property type="match status" value="1"/>
</dbReference>
<gene>
    <name evidence="3" type="ORF">IG616_15665</name>
</gene>
<dbReference type="GO" id="GO:0016787">
    <property type="term" value="F:hydrolase activity"/>
    <property type="evidence" value="ECO:0007669"/>
    <property type="project" value="UniProtKB-KW"/>
</dbReference>
<name>A0ABR9CQP1_9HYPH</name>
<protein>
    <submittedName>
        <fullName evidence="3">Alpha/beta hydrolase</fullName>
    </submittedName>
</protein>
<dbReference type="InterPro" id="IPR029058">
    <property type="entry name" value="AB_hydrolase_fold"/>
</dbReference>
<evidence type="ECO:0000259" key="2">
    <source>
        <dbReference type="Pfam" id="PF00561"/>
    </source>
</evidence>
<dbReference type="Proteomes" id="UP000632063">
    <property type="component" value="Unassembled WGS sequence"/>
</dbReference>
<dbReference type="PANTHER" id="PTHR43329">
    <property type="entry name" value="EPOXIDE HYDROLASE"/>
    <property type="match status" value="1"/>
</dbReference>
<dbReference type="Pfam" id="PF00561">
    <property type="entry name" value="Abhydrolase_1"/>
    <property type="match status" value="1"/>
</dbReference>
<proteinExistence type="predicted"/>
<reference evidence="3 4" key="2">
    <citation type="journal article" date="2021" name="Int. J. Syst. Evol. Microbiol.">
        <title>Roseibium litorale sp. nov., isolated from a tidal flat sediment and proposal for the reclassification of Labrenzia polysiphoniae as Roseibium polysiphoniae comb. nov.</title>
        <authorList>
            <person name="Liu Y."/>
            <person name="Pei T."/>
            <person name="Du J."/>
            <person name="Chao M."/>
            <person name="Deng M.R."/>
            <person name="Zhu H."/>
        </authorList>
    </citation>
    <scope>NUCLEOTIDE SEQUENCE [LARGE SCALE GENOMIC DNA]</scope>
    <source>
        <strain evidence="3 4">4C16A</strain>
    </source>
</reference>
<dbReference type="PRINTS" id="PR00111">
    <property type="entry name" value="ABHYDROLASE"/>
</dbReference>
<dbReference type="InterPro" id="IPR000073">
    <property type="entry name" value="AB_hydrolase_1"/>
</dbReference>
<keyword evidence="4" id="KW-1185">Reference proteome</keyword>
<dbReference type="SUPFAM" id="SSF53474">
    <property type="entry name" value="alpha/beta-Hydrolases"/>
    <property type="match status" value="1"/>
</dbReference>
<reference evidence="4" key="1">
    <citation type="submission" date="2020-09" db="EMBL/GenBank/DDBJ databases">
        <title>The genome sequence of strain Labrenzia suaedae 4C16A.</title>
        <authorList>
            <person name="Liu Y."/>
        </authorList>
    </citation>
    <scope>NUCLEOTIDE SEQUENCE [LARGE SCALE GENOMIC DNA]</scope>
    <source>
        <strain evidence="4">4C16A</strain>
    </source>
</reference>